<reference evidence="2" key="1">
    <citation type="journal article" date="2019" name="Int. J. Syst. Evol. Microbiol.">
        <title>The Global Catalogue of Microorganisms (GCM) 10K type strain sequencing project: providing services to taxonomists for standard genome sequencing and annotation.</title>
        <authorList>
            <consortium name="The Broad Institute Genomics Platform"/>
            <consortium name="The Broad Institute Genome Sequencing Center for Infectious Disease"/>
            <person name="Wu L."/>
            <person name="Ma J."/>
        </authorList>
    </citation>
    <scope>NUCLEOTIDE SEQUENCE [LARGE SCALE GENOMIC DNA]</scope>
    <source>
        <strain evidence="2">CGMCC 1.15288</strain>
    </source>
</reference>
<name>A0ABQ1YVI1_9BACT</name>
<evidence type="ECO:0000313" key="1">
    <source>
        <dbReference type="EMBL" id="GGH38120.1"/>
    </source>
</evidence>
<evidence type="ECO:0000313" key="2">
    <source>
        <dbReference type="Proteomes" id="UP000600214"/>
    </source>
</evidence>
<accession>A0ABQ1YVI1</accession>
<organism evidence="1 2">
    <name type="scientific">Dyadobacter endophyticus</name>
    <dbReference type="NCBI Taxonomy" id="1749036"/>
    <lineage>
        <taxon>Bacteria</taxon>
        <taxon>Pseudomonadati</taxon>
        <taxon>Bacteroidota</taxon>
        <taxon>Cytophagia</taxon>
        <taxon>Cytophagales</taxon>
        <taxon>Spirosomataceae</taxon>
        <taxon>Dyadobacter</taxon>
    </lineage>
</organism>
<sequence length="116" mass="13263">MGHGFEVKINDEQPIRAGLGAENYVVTCILNAVLRRDSFEEELDITISGLDSVDDVHVDWLKTELRPGDTIQITVVGGDYDPPRNTRPRITEKDIIVHKLRYYYALKEELKEHLQG</sequence>
<protein>
    <submittedName>
        <fullName evidence="1">Uncharacterized protein</fullName>
    </submittedName>
</protein>
<keyword evidence="2" id="KW-1185">Reference proteome</keyword>
<dbReference type="EMBL" id="BMIA01000002">
    <property type="protein sequence ID" value="GGH38120.1"/>
    <property type="molecule type" value="Genomic_DNA"/>
</dbReference>
<proteinExistence type="predicted"/>
<comment type="caution">
    <text evidence="1">The sequence shown here is derived from an EMBL/GenBank/DDBJ whole genome shotgun (WGS) entry which is preliminary data.</text>
</comment>
<gene>
    <name evidence="1" type="ORF">GCM10007423_31600</name>
</gene>
<dbReference type="Proteomes" id="UP000600214">
    <property type="component" value="Unassembled WGS sequence"/>
</dbReference>